<proteinExistence type="inferred from homology"/>
<evidence type="ECO:0000256" key="5">
    <source>
        <dbReference type="ARBA" id="ARBA00023002"/>
    </source>
</evidence>
<evidence type="ECO:0000313" key="6">
    <source>
        <dbReference type="EMBL" id="KAJ9606787.1"/>
    </source>
</evidence>
<keyword evidence="4" id="KW-0274">FAD</keyword>
<gene>
    <name evidence="6" type="ORF">H2200_008796</name>
</gene>
<dbReference type="Gene3D" id="3.50.50.60">
    <property type="entry name" value="FAD/NAD(P)-binding domain"/>
    <property type="match status" value="3"/>
</dbReference>
<reference evidence="6" key="1">
    <citation type="submission" date="2022-10" db="EMBL/GenBank/DDBJ databases">
        <title>Culturing micro-colonial fungi from biological soil crusts in the Mojave desert and describing Neophaeococcomyces mojavensis, and introducing the new genera and species Taxawa tesnikishii.</title>
        <authorList>
            <person name="Kurbessoian T."/>
            <person name="Stajich J.E."/>
        </authorList>
    </citation>
    <scope>NUCLEOTIDE SEQUENCE</scope>
    <source>
        <strain evidence="6">TK_41</strain>
    </source>
</reference>
<dbReference type="EMBL" id="JAPDRK010000013">
    <property type="protein sequence ID" value="KAJ9606787.1"/>
    <property type="molecule type" value="Genomic_DNA"/>
</dbReference>
<evidence type="ECO:0000256" key="3">
    <source>
        <dbReference type="ARBA" id="ARBA00022630"/>
    </source>
</evidence>
<protein>
    <recommendedName>
        <fullName evidence="8">L-ornithine N(5)-oxygenase</fullName>
    </recommendedName>
</protein>
<organism evidence="6 7">
    <name type="scientific">Cladophialophora chaetospira</name>
    <dbReference type="NCBI Taxonomy" id="386627"/>
    <lineage>
        <taxon>Eukaryota</taxon>
        <taxon>Fungi</taxon>
        <taxon>Dikarya</taxon>
        <taxon>Ascomycota</taxon>
        <taxon>Pezizomycotina</taxon>
        <taxon>Eurotiomycetes</taxon>
        <taxon>Chaetothyriomycetidae</taxon>
        <taxon>Chaetothyriales</taxon>
        <taxon>Herpotrichiellaceae</taxon>
        <taxon>Cladophialophora</taxon>
    </lineage>
</organism>
<dbReference type="Pfam" id="PF00743">
    <property type="entry name" value="FMO-like"/>
    <property type="match status" value="1"/>
</dbReference>
<evidence type="ECO:0000256" key="2">
    <source>
        <dbReference type="ARBA" id="ARBA00010139"/>
    </source>
</evidence>
<dbReference type="Proteomes" id="UP001172673">
    <property type="component" value="Unassembled WGS sequence"/>
</dbReference>
<comment type="similarity">
    <text evidence="2">Belongs to the FAD-binding monooxygenase family.</text>
</comment>
<dbReference type="PANTHER" id="PTHR42877:SF10">
    <property type="entry name" value="L-ORNITHINE N(5)-OXYGENASE"/>
    <property type="match status" value="1"/>
</dbReference>
<dbReference type="AlphaFoldDB" id="A0AA39CG22"/>
<evidence type="ECO:0000256" key="1">
    <source>
        <dbReference type="ARBA" id="ARBA00001974"/>
    </source>
</evidence>
<dbReference type="PANTHER" id="PTHR42877">
    <property type="entry name" value="L-ORNITHINE N(5)-MONOOXYGENASE-RELATED"/>
    <property type="match status" value="1"/>
</dbReference>
<comment type="cofactor">
    <cofactor evidence="1">
        <name>FAD</name>
        <dbReference type="ChEBI" id="CHEBI:57692"/>
    </cofactor>
</comment>
<dbReference type="GO" id="GO:0050661">
    <property type="term" value="F:NADP binding"/>
    <property type="evidence" value="ECO:0007669"/>
    <property type="project" value="InterPro"/>
</dbReference>
<keyword evidence="5" id="KW-0560">Oxidoreductase</keyword>
<dbReference type="SUPFAM" id="SSF51905">
    <property type="entry name" value="FAD/NAD(P)-binding domain"/>
    <property type="match status" value="2"/>
</dbReference>
<sequence>MTSRINRIRHVGADKASGYTYYPVLIIGAGESGIAMGCRLRQVLGFDQFRVFERRSGLGGTWHANQYPGIACDVPALMYSFSFAQNPYWTSLFPSGPEIIRYLYDVCEKFEILDKLQFDTSVKGMRWLADVEEWEVELDYLAPGVGDLSTRERQEWEKEKGVNTAVLRTETIRAKIVCSAVGGLVEPKPPLDVPGVETFEGEIVHTARWKQGLDLKDKDVVVIGTGCSAGQVMPQLVKPEYGAQHVTQLMRSPPWAVGFLPPEAREWWKKWIPRLSTYIPGFQNSLRKLMFTMFELEFVNLFNPTEAARGRRKKHAEVLLKYMRKTVPEEYHEILTPDYEVFCKRRVVDEGWFASLALPNVEITTLPLTSIQPKSITLGPGRHYPPLSKTDSKAPTEERTIPADVIILANGYQTNQYLHPLDVTGVNGRGLFKTWEERGGAQAYLGTAMDGFPNFFMIFGPNTATGHSSVILATENIVNYSLKFIGPILRGEVRTVDVKESAERAWTQQLQKELRNSVFNSGGTQNWYVDRDTKWNATVYPRTQVDFSLRCMFPVWWHWDIQYTRKGLLRLAVRRLVRLVGVLGLLWGALYVRRNGVQRSREVVREVLIRGVDGAREVLARAR</sequence>
<dbReference type="InterPro" id="IPR036188">
    <property type="entry name" value="FAD/NAD-bd_sf"/>
</dbReference>
<dbReference type="GO" id="GO:0050660">
    <property type="term" value="F:flavin adenine dinucleotide binding"/>
    <property type="evidence" value="ECO:0007669"/>
    <property type="project" value="InterPro"/>
</dbReference>
<dbReference type="GO" id="GO:0004499">
    <property type="term" value="F:N,N-dimethylaniline monooxygenase activity"/>
    <property type="evidence" value="ECO:0007669"/>
    <property type="project" value="InterPro"/>
</dbReference>
<name>A0AA39CG22_9EURO</name>
<evidence type="ECO:0008006" key="8">
    <source>
        <dbReference type="Google" id="ProtNLM"/>
    </source>
</evidence>
<evidence type="ECO:0000256" key="4">
    <source>
        <dbReference type="ARBA" id="ARBA00022827"/>
    </source>
</evidence>
<dbReference type="InterPro" id="IPR051209">
    <property type="entry name" value="FAD-bind_Monooxygenase_sf"/>
</dbReference>
<dbReference type="InterPro" id="IPR020946">
    <property type="entry name" value="Flavin_mOase-like"/>
</dbReference>
<accession>A0AA39CG22</accession>
<keyword evidence="7" id="KW-1185">Reference proteome</keyword>
<comment type="caution">
    <text evidence="6">The sequence shown here is derived from an EMBL/GenBank/DDBJ whole genome shotgun (WGS) entry which is preliminary data.</text>
</comment>
<evidence type="ECO:0000313" key="7">
    <source>
        <dbReference type="Proteomes" id="UP001172673"/>
    </source>
</evidence>
<keyword evidence="3" id="KW-0285">Flavoprotein</keyword>